<dbReference type="Pfam" id="PF14833">
    <property type="entry name" value="NAD_binding_11"/>
    <property type="match status" value="1"/>
</dbReference>
<reference evidence="7" key="1">
    <citation type="journal article" name="DNA Res.">
        <title>The physiological potential of anammox bacteria as revealed by their core genome structure.</title>
        <authorList>
            <person name="Okubo T."/>
            <person name="Toyoda A."/>
            <person name="Fukuhara K."/>
            <person name="Uchiyama I."/>
            <person name="Harigaya Y."/>
            <person name="Kuroiwa M."/>
            <person name="Suzuki T."/>
            <person name="Murakami Y."/>
            <person name="Suwa Y."/>
            <person name="Takami H."/>
        </authorList>
    </citation>
    <scope>NUCLEOTIDE SEQUENCE</scope>
    <source>
        <strain evidence="7">317325-3</strain>
    </source>
</reference>
<dbReference type="InterPro" id="IPR006398">
    <property type="entry name" value="Tartro_sem_red"/>
</dbReference>
<evidence type="ECO:0000259" key="5">
    <source>
        <dbReference type="Pfam" id="PF03446"/>
    </source>
</evidence>
<evidence type="ECO:0000256" key="2">
    <source>
        <dbReference type="ARBA" id="ARBA00023002"/>
    </source>
</evidence>
<dbReference type="EMBL" id="AP021857">
    <property type="protein sequence ID" value="BBO20079.1"/>
    <property type="molecule type" value="Genomic_DNA"/>
</dbReference>
<dbReference type="GO" id="GO:0050661">
    <property type="term" value="F:NADP binding"/>
    <property type="evidence" value="ECO:0007669"/>
    <property type="project" value="InterPro"/>
</dbReference>
<dbReference type="AlphaFoldDB" id="A0A809QXE4"/>
<dbReference type="Proteomes" id="UP000662914">
    <property type="component" value="Chromosome"/>
</dbReference>
<dbReference type="Gene3D" id="3.40.50.720">
    <property type="entry name" value="NAD(P)-binding Rossmann-like Domain"/>
    <property type="match status" value="1"/>
</dbReference>
<protein>
    <submittedName>
        <fullName evidence="7">2-hydroxy-3-oxopropionate reductase</fullName>
    </submittedName>
</protein>
<dbReference type="PIRSF" id="PIRSF000103">
    <property type="entry name" value="HIBADH"/>
    <property type="match status" value="1"/>
</dbReference>
<keyword evidence="2" id="KW-0560">Oxidoreductase</keyword>
<dbReference type="InterPro" id="IPR008927">
    <property type="entry name" value="6-PGluconate_DH-like_C_sf"/>
</dbReference>
<dbReference type="Pfam" id="PF03446">
    <property type="entry name" value="NAD_binding_2"/>
    <property type="match status" value="1"/>
</dbReference>
<name>A0A809QXE4_9PROT</name>
<evidence type="ECO:0000313" key="8">
    <source>
        <dbReference type="Proteomes" id="UP000662914"/>
    </source>
</evidence>
<dbReference type="InterPro" id="IPR006115">
    <property type="entry name" value="6PGDH_NADP-bd"/>
</dbReference>
<proteinExistence type="inferred from homology"/>
<dbReference type="GO" id="GO:0051287">
    <property type="term" value="F:NAD binding"/>
    <property type="evidence" value="ECO:0007669"/>
    <property type="project" value="InterPro"/>
</dbReference>
<evidence type="ECO:0000256" key="3">
    <source>
        <dbReference type="ARBA" id="ARBA00023027"/>
    </source>
</evidence>
<feature type="domain" description="3-hydroxyisobutyrate dehydrogenase-like NAD-binding" evidence="6">
    <location>
        <begin position="179"/>
        <end position="299"/>
    </location>
</feature>
<dbReference type="GO" id="GO:0046487">
    <property type="term" value="P:glyoxylate metabolic process"/>
    <property type="evidence" value="ECO:0007669"/>
    <property type="project" value="InterPro"/>
</dbReference>
<dbReference type="PROSITE" id="PS00895">
    <property type="entry name" value="3_HYDROXYISOBUT_DH"/>
    <property type="match status" value="1"/>
</dbReference>
<evidence type="ECO:0000313" key="7">
    <source>
        <dbReference type="EMBL" id="BBO20079.1"/>
    </source>
</evidence>
<gene>
    <name evidence="7" type="ORF">DSYM_07780</name>
</gene>
<dbReference type="PANTHER" id="PTHR43060:SF15">
    <property type="entry name" value="3-HYDROXYISOBUTYRATE DEHYDROGENASE-LIKE 1, MITOCHONDRIAL-RELATED"/>
    <property type="match status" value="1"/>
</dbReference>
<evidence type="ECO:0000256" key="1">
    <source>
        <dbReference type="ARBA" id="ARBA00009080"/>
    </source>
</evidence>
<dbReference type="Gene3D" id="1.10.1040.10">
    <property type="entry name" value="N-(1-d-carboxylethyl)-l-norvaline Dehydrogenase, domain 2"/>
    <property type="match status" value="1"/>
</dbReference>
<dbReference type="InterPro" id="IPR013328">
    <property type="entry name" value="6PGD_dom2"/>
</dbReference>
<dbReference type="NCBIfam" id="TIGR01505">
    <property type="entry name" value="tartro_sem_red"/>
    <property type="match status" value="1"/>
</dbReference>
<dbReference type="PANTHER" id="PTHR43060">
    <property type="entry name" value="3-HYDROXYISOBUTYRATE DEHYDROGENASE-LIKE 1, MITOCHONDRIAL-RELATED"/>
    <property type="match status" value="1"/>
</dbReference>
<feature type="domain" description="6-phosphogluconate dehydrogenase NADP-binding" evidence="5">
    <location>
        <begin position="17"/>
        <end position="176"/>
    </location>
</feature>
<evidence type="ECO:0000256" key="4">
    <source>
        <dbReference type="PIRSR" id="PIRSR000103-1"/>
    </source>
</evidence>
<accession>A0A809QXE4</accession>
<dbReference type="GO" id="GO:0016054">
    <property type="term" value="P:organic acid catabolic process"/>
    <property type="evidence" value="ECO:0007669"/>
    <property type="project" value="UniProtKB-ARBA"/>
</dbReference>
<dbReference type="SUPFAM" id="SSF51735">
    <property type="entry name" value="NAD(P)-binding Rossmann-fold domains"/>
    <property type="match status" value="1"/>
</dbReference>
<keyword evidence="3" id="KW-0520">NAD</keyword>
<dbReference type="InterPro" id="IPR029154">
    <property type="entry name" value="HIBADH-like_NADP-bd"/>
</dbReference>
<dbReference type="InterPro" id="IPR036291">
    <property type="entry name" value="NAD(P)-bd_dom_sf"/>
</dbReference>
<feature type="active site" evidence="4">
    <location>
        <position position="185"/>
    </location>
</feature>
<dbReference type="InterPro" id="IPR002204">
    <property type="entry name" value="3-OH-isobutyrate_DH-rel_CS"/>
</dbReference>
<dbReference type="GO" id="GO:0008679">
    <property type="term" value="F:2-hydroxy-3-oxopropionate reductase activity"/>
    <property type="evidence" value="ECO:0007669"/>
    <property type="project" value="InterPro"/>
</dbReference>
<organism evidence="7 8">
    <name type="scientific">Candidatus Desulfobacillus denitrificans</name>
    <dbReference type="NCBI Taxonomy" id="2608985"/>
    <lineage>
        <taxon>Bacteria</taxon>
        <taxon>Pseudomonadati</taxon>
        <taxon>Pseudomonadota</taxon>
        <taxon>Betaproteobacteria</taxon>
        <taxon>Candidatus Desulfobacillus</taxon>
    </lineage>
</organism>
<comment type="similarity">
    <text evidence="1">Belongs to the HIBADH-related family.</text>
</comment>
<dbReference type="SUPFAM" id="SSF48179">
    <property type="entry name" value="6-phosphogluconate dehydrogenase C-terminal domain-like"/>
    <property type="match status" value="1"/>
</dbReference>
<sequence>MTVLNPPLTHSGENNMNIGFIGLGLMGRPMAINVARGGHTLHIWARRAESLAPFAQFGAHAHVSPAEVAKHADIVVTMVADAPDVEEVTLGENGVAQGARPGLLVADMSTIAPASAQRIGMKLADRGIAFLDAPVSGGEVGAINATLSIMVGGKAAAFEKMKPVFELMGKNIVHVGDSGAGQVAKACNQIVTGMGVAAVAEAFNFARKSGADVAKVREALMGGFAYSKILENHGQRMIDRNFKPGFKAWMHQKDLRIVMQEAHRLGLMLPGAAATAQMFNAMVGSGLGEDDSIAMLKLLERMSGGEPH</sequence>
<dbReference type="KEGG" id="ddz:DSYM_07780"/>
<dbReference type="InterPro" id="IPR015815">
    <property type="entry name" value="HIBADH-related"/>
</dbReference>
<evidence type="ECO:0000259" key="6">
    <source>
        <dbReference type="Pfam" id="PF14833"/>
    </source>
</evidence>